<dbReference type="EMBL" id="CP039352">
    <property type="protein sequence ID" value="QCE03113.1"/>
    <property type="molecule type" value="Genomic_DNA"/>
</dbReference>
<dbReference type="AlphaFoldDB" id="A0A4D6MP11"/>
<dbReference type="Proteomes" id="UP000501690">
    <property type="component" value="Linkage Group LG8"/>
</dbReference>
<evidence type="ECO:0000256" key="2">
    <source>
        <dbReference type="SAM" id="SignalP"/>
    </source>
</evidence>
<accession>A0A4D6MP11</accession>
<protein>
    <submittedName>
        <fullName evidence="3">Uncharacterized protein</fullName>
    </submittedName>
</protein>
<feature type="signal peptide" evidence="2">
    <location>
        <begin position="1"/>
        <end position="18"/>
    </location>
</feature>
<proteinExistence type="predicted"/>
<feature type="chain" id="PRO_5020038491" evidence="2">
    <location>
        <begin position="19"/>
        <end position="314"/>
    </location>
</feature>
<name>A0A4D6MP11_VIGUN</name>
<reference evidence="3 4" key="1">
    <citation type="submission" date="2019-04" db="EMBL/GenBank/DDBJ databases">
        <title>An improved genome assembly and genetic linkage map for asparagus bean, Vigna unguiculata ssp. sesquipedialis.</title>
        <authorList>
            <person name="Xia Q."/>
            <person name="Zhang R."/>
            <person name="Dong Y."/>
        </authorList>
    </citation>
    <scope>NUCLEOTIDE SEQUENCE [LARGE SCALE GENOMIC DNA]</scope>
    <source>
        <tissue evidence="3">Leaf</tissue>
    </source>
</reference>
<evidence type="ECO:0000256" key="1">
    <source>
        <dbReference type="SAM" id="MobiDB-lite"/>
    </source>
</evidence>
<sequence>MLSPSFLVFFFACATSSSAPLLRSTTVMRTAPPPLAVQAAVATVVRSTTTNPCPRNPSFGHAAALVWNSASTAWPRRWSSIKPVAPPSAASLRLGFGQSVAPVAAVVGSRAAALPPPQHRVVEVSLTSFVASRCRLVWAFKEEVFREKRRCSDCHLLLPPSPRRWSSSAAPVAVAAGPRAAALPPPLPLPPRLPFVAATLCWLFRAVTPWSLSLIQIKRCIRDSYPGGSTMHTVPMLDDLVRVVVEDIRDATAPVPMPTEEDPRIRKKSPIVSHASLEPEDEPELQPLSHQNGNPIQGLIVASSYLYQEPFPIP</sequence>
<evidence type="ECO:0000313" key="4">
    <source>
        <dbReference type="Proteomes" id="UP000501690"/>
    </source>
</evidence>
<keyword evidence="2" id="KW-0732">Signal</keyword>
<evidence type="ECO:0000313" key="3">
    <source>
        <dbReference type="EMBL" id="QCE03113.1"/>
    </source>
</evidence>
<organism evidence="3 4">
    <name type="scientific">Vigna unguiculata</name>
    <name type="common">Cowpea</name>
    <dbReference type="NCBI Taxonomy" id="3917"/>
    <lineage>
        <taxon>Eukaryota</taxon>
        <taxon>Viridiplantae</taxon>
        <taxon>Streptophyta</taxon>
        <taxon>Embryophyta</taxon>
        <taxon>Tracheophyta</taxon>
        <taxon>Spermatophyta</taxon>
        <taxon>Magnoliopsida</taxon>
        <taxon>eudicotyledons</taxon>
        <taxon>Gunneridae</taxon>
        <taxon>Pentapetalae</taxon>
        <taxon>rosids</taxon>
        <taxon>fabids</taxon>
        <taxon>Fabales</taxon>
        <taxon>Fabaceae</taxon>
        <taxon>Papilionoideae</taxon>
        <taxon>50 kb inversion clade</taxon>
        <taxon>NPAAA clade</taxon>
        <taxon>indigoferoid/millettioid clade</taxon>
        <taxon>Phaseoleae</taxon>
        <taxon>Vigna</taxon>
    </lineage>
</organism>
<gene>
    <name evidence="3" type="ORF">DEO72_LG8g1134</name>
</gene>
<keyword evidence="4" id="KW-1185">Reference proteome</keyword>
<feature type="region of interest" description="Disordered" evidence="1">
    <location>
        <begin position="253"/>
        <end position="293"/>
    </location>
</feature>